<dbReference type="SUPFAM" id="SSF55797">
    <property type="entry name" value="PR-1-like"/>
    <property type="match status" value="3"/>
</dbReference>
<sequence length="459" mass="51435">MEYIFIHRSKDWCQPLRSRLAQGLVPNGLSGKNAPEGANIYSMNYSTDLENAAQKYADNCPNSGSSLVSRNSSGENFGIVASNTAKSYHDAVFHALRSFWDEIKSFIIDKEMEYTYVLTQRNKAPLRFTQMAWAKTYQVGCGARLCGSHYVVVCRYNPRGNILWEKIYETGTTCGTCPDIYSTDLENDAQKYADNCPTSGSSLMSRNSSGENFGIVSSNTAKSYYDAVFHALRSFWDEIKSFIIDKEMEYTYVLTRRKQAPLRFTQMAWAKTYQVGCGARLCGSYYVVVCRYNPRGNILWEKIYETGTTCGTCPDVSLLLLGDSTQQITEGSGFIIPQLNELRARAAGGLLKGLPPSASMFTVMFYYKLTEAGCSYKECNTSAKFAMAWATTYQVGCGAKLCNGNYVVVCRYNPRCQWVIAFRHLVVGMRLEEMPSSLANVLIHFCYCVVAMQSNMAIL</sequence>
<organism evidence="2 3">
    <name type="scientific">Teladorsagia circumcincta</name>
    <name type="common">Brown stomach worm</name>
    <name type="synonym">Ostertagia circumcincta</name>
    <dbReference type="NCBI Taxonomy" id="45464"/>
    <lineage>
        <taxon>Eukaryota</taxon>
        <taxon>Metazoa</taxon>
        <taxon>Ecdysozoa</taxon>
        <taxon>Nematoda</taxon>
        <taxon>Chromadorea</taxon>
        <taxon>Rhabditida</taxon>
        <taxon>Rhabditina</taxon>
        <taxon>Rhabditomorpha</taxon>
        <taxon>Strongyloidea</taxon>
        <taxon>Trichostrongylidae</taxon>
        <taxon>Teladorsagia</taxon>
    </lineage>
</organism>
<dbReference type="SMART" id="SM00198">
    <property type="entry name" value="SCP"/>
    <property type="match status" value="2"/>
</dbReference>
<dbReference type="Gene3D" id="3.40.33.10">
    <property type="entry name" value="CAP"/>
    <property type="match status" value="3"/>
</dbReference>
<evidence type="ECO:0000313" key="2">
    <source>
        <dbReference type="EMBL" id="PIO71782.1"/>
    </source>
</evidence>
<accession>A0A2G9UPY5</accession>
<dbReference type="CDD" id="cd05380">
    <property type="entry name" value="CAP_euk"/>
    <property type="match status" value="2"/>
</dbReference>
<dbReference type="PRINTS" id="PR00837">
    <property type="entry name" value="V5TPXLIKE"/>
</dbReference>
<gene>
    <name evidence="2" type="ORF">TELCIR_06312</name>
</gene>
<dbReference type="InterPro" id="IPR014044">
    <property type="entry name" value="CAP_dom"/>
</dbReference>
<dbReference type="EMBL" id="KZ345847">
    <property type="protein sequence ID" value="PIO71782.1"/>
    <property type="molecule type" value="Genomic_DNA"/>
</dbReference>
<protein>
    <submittedName>
        <fullName evidence="2">SCP-like protein</fullName>
    </submittedName>
</protein>
<dbReference type="PROSITE" id="PS01010">
    <property type="entry name" value="CRISP_2"/>
    <property type="match status" value="2"/>
</dbReference>
<dbReference type="AlphaFoldDB" id="A0A2G9UPY5"/>
<name>A0A2G9UPY5_TELCI</name>
<dbReference type="Pfam" id="PF00188">
    <property type="entry name" value="CAP"/>
    <property type="match status" value="2"/>
</dbReference>
<dbReference type="GO" id="GO:0005576">
    <property type="term" value="C:extracellular region"/>
    <property type="evidence" value="ECO:0007669"/>
    <property type="project" value="InterPro"/>
</dbReference>
<dbReference type="PANTHER" id="PTHR10334">
    <property type="entry name" value="CYSTEINE-RICH SECRETORY PROTEIN-RELATED"/>
    <property type="match status" value="1"/>
</dbReference>
<dbReference type="Proteomes" id="UP000230423">
    <property type="component" value="Unassembled WGS sequence"/>
</dbReference>
<feature type="domain" description="SCP" evidence="1">
    <location>
        <begin position="165"/>
        <end position="300"/>
    </location>
</feature>
<proteinExistence type="predicted"/>
<dbReference type="OrthoDB" id="5874910at2759"/>
<reference evidence="2 3" key="1">
    <citation type="submission" date="2015-09" db="EMBL/GenBank/DDBJ databases">
        <title>Draft genome of the parasitic nematode Teladorsagia circumcincta isolate WARC Sus (inbred).</title>
        <authorList>
            <person name="Mitreva M."/>
        </authorList>
    </citation>
    <scope>NUCLEOTIDE SEQUENCE [LARGE SCALE GENOMIC DNA]</scope>
    <source>
        <strain evidence="2 3">S</strain>
    </source>
</reference>
<evidence type="ECO:0000313" key="3">
    <source>
        <dbReference type="Proteomes" id="UP000230423"/>
    </source>
</evidence>
<evidence type="ECO:0000259" key="1">
    <source>
        <dbReference type="SMART" id="SM00198"/>
    </source>
</evidence>
<dbReference type="InterPro" id="IPR001283">
    <property type="entry name" value="CRISP-related"/>
</dbReference>
<dbReference type="InterPro" id="IPR035940">
    <property type="entry name" value="CAP_sf"/>
</dbReference>
<feature type="domain" description="SCP" evidence="1">
    <location>
        <begin position="7"/>
        <end position="164"/>
    </location>
</feature>
<dbReference type="InterPro" id="IPR018244">
    <property type="entry name" value="Allrgn_V5/Tpx1_CS"/>
</dbReference>
<keyword evidence="3" id="KW-1185">Reference proteome</keyword>